<evidence type="ECO:0000256" key="1">
    <source>
        <dbReference type="ARBA" id="ARBA00023015"/>
    </source>
</evidence>
<dbReference type="AlphaFoldDB" id="A0A852RPK9"/>
<dbReference type="EMBL" id="JACCBF010000001">
    <property type="protein sequence ID" value="NYD29924.1"/>
    <property type="molecule type" value="Genomic_DNA"/>
</dbReference>
<evidence type="ECO:0000259" key="4">
    <source>
        <dbReference type="PROSITE" id="PS50949"/>
    </source>
</evidence>
<dbReference type="SUPFAM" id="SSF46785">
    <property type="entry name" value="Winged helix' DNA-binding domain"/>
    <property type="match status" value="1"/>
</dbReference>
<accession>A0A852RPK9</accession>
<proteinExistence type="predicted"/>
<keyword evidence="1" id="KW-0805">Transcription regulation</keyword>
<dbReference type="PANTHER" id="PTHR43537">
    <property type="entry name" value="TRANSCRIPTIONAL REGULATOR, GNTR FAMILY"/>
    <property type="match status" value="1"/>
</dbReference>
<dbReference type="InterPro" id="IPR036388">
    <property type="entry name" value="WH-like_DNA-bd_sf"/>
</dbReference>
<dbReference type="GO" id="GO:0003677">
    <property type="term" value="F:DNA binding"/>
    <property type="evidence" value="ECO:0007669"/>
    <property type="project" value="UniProtKB-KW"/>
</dbReference>
<dbReference type="SMART" id="SM00345">
    <property type="entry name" value="HTH_GNTR"/>
    <property type="match status" value="1"/>
</dbReference>
<dbReference type="Pfam" id="PF07729">
    <property type="entry name" value="FCD"/>
    <property type="match status" value="1"/>
</dbReference>
<comment type="caution">
    <text evidence="5">The sequence shown here is derived from an EMBL/GenBank/DDBJ whole genome shotgun (WGS) entry which is preliminary data.</text>
</comment>
<keyword evidence="2 5" id="KW-0238">DNA-binding</keyword>
<keyword evidence="3" id="KW-0804">Transcription</keyword>
<dbReference type="Gene3D" id="1.10.10.10">
    <property type="entry name" value="Winged helix-like DNA-binding domain superfamily/Winged helix DNA-binding domain"/>
    <property type="match status" value="1"/>
</dbReference>
<dbReference type="Pfam" id="PF00392">
    <property type="entry name" value="GntR"/>
    <property type="match status" value="1"/>
</dbReference>
<protein>
    <submittedName>
        <fullName evidence="5">DNA-binding GntR family transcriptional regulator</fullName>
    </submittedName>
</protein>
<dbReference type="Gene3D" id="1.20.120.530">
    <property type="entry name" value="GntR ligand-binding domain-like"/>
    <property type="match status" value="1"/>
</dbReference>
<name>A0A852RPK9_9ACTN</name>
<keyword evidence="6" id="KW-1185">Reference proteome</keyword>
<dbReference type="InterPro" id="IPR008920">
    <property type="entry name" value="TF_FadR/GntR_C"/>
</dbReference>
<evidence type="ECO:0000256" key="2">
    <source>
        <dbReference type="ARBA" id="ARBA00023125"/>
    </source>
</evidence>
<evidence type="ECO:0000313" key="6">
    <source>
        <dbReference type="Proteomes" id="UP000582231"/>
    </source>
</evidence>
<evidence type="ECO:0000256" key="3">
    <source>
        <dbReference type="ARBA" id="ARBA00023163"/>
    </source>
</evidence>
<dbReference type="PANTHER" id="PTHR43537:SF24">
    <property type="entry name" value="GLUCONATE OPERON TRANSCRIPTIONAL REPRESSOR"/>
    <property type="match status" value="1"/>
</dbReference>
<feature type="domain" description="HTH gntR-type" evidence="4">
    <location>
        <begin position="12"/>
        <end position="79"/>
    </location>
</feature>
<dbReference type="InterPro" id="IPR011711">
    <property type="entry name" value="GntR_C"/>
</dbReference>
<organism evidence="5 6">
    <name type="scientific">Nocardioides kongjuensis</name>
    <dbReference type="NCBI Taxonomy" id="349522"/>
    <lineage>
        <taxon>Bacteria</taxon>
        <taxon>Bacillati</taxon>
        <taxon>Actinomycetota</taxon>
        <taxon>Actinomycetes</taxon>
        <taxon>Propionibacteriales</taxon>
        <taxon>Nocardioidaceae</taxon>
        <taxon>Nocardioides</taxon>
    </lineage>
</organism>
<gene>
    <name evidence="5" type="ORF">BJ958_001470</name>
</gene>
<dbReference type="RefSeq" id="WP_179726248.1">
    <property type="nucleotide sequence ID" value="NZ_BAABEF010000001.1"/>
</dbReference>
<dbReference type="GO" id="GO:0003700">
    <property type="term" value="F:DNA-binding transcription factor activity"/>
    <property type="evidence" value="ECO:0007669"/>
    <property type="project" value="InterPro"/>
</dbReference>
<dbReference type="SMART" id="SM00895">
    <property type="entry name" value="FCD"/>
    <property type="match status" value="1"/>
</dbReference>
<sequence>MSTLADIGGAHRSLSDEVTAAVRELIVTGEVGPGARLHERNLSAELNVSRVPVREAILRLAVEGLVRVEPRRGAFATEVDDAAVQEVFDAREVLESRLAAFAAERRTDADLALLRSFLVTDVPSEASEHRRIDAGFHQALIDAAHHEVLARLMEPLQHHVRRLFWITGGRTGVDMEGHHEEIVDAVAAGDPRLASRRARDHVRAVRRATSGMLPG</sequence>
<evidence type="ECO:0000313" key="5">
    <source>
        <dbReference type="EMBL" id="NYD29924.1"/>
    </source>
</evidence>
<dbReference type="SUPFAM" id="SSF48008">
    <property type="entry name" value="GntR ligand-binding domain-like"/>
    <property type="match status" value="1"/>
</dbReference>
<dbReference type="PROSITE" id="PS50949">
    <property type="entry name" value="HTH_GNTR"/>
    <property type="match status" value="1"/>
</dbReference>
<dbReference type="InterPro" id="IPR000524">
    <property type="entry name" value="Tscrpt_reg_HTH_GntR"/>
</dbReference>
<dbReference type="CDD" id="cd07377">
    <property type="entry name" value="WHTH_GntR"/>
    <property type="match status" value="1"/>
</dbReference>
<dbReference type="Proteomes" id="UP000582231">
    <property type="component" value="Unassembled WGS sequence"/>
</dbReference>
<dbReference type="InterPro" id="IPR036390">
    <property type="entry name" value="WH_DNA-bd_sf"/>
</dbReference>
<dbReference type="PRINTS" id="PR00035">
    <property type="entry name" value="HTHGNTR"/>
</dbReference>
<reference evidence="5 6" key="1">
    <citation type="submission" date="2020-07" db="EMBL/GenBank/DDBJ databases">
        <title>Sequencing the genomes of 1000 actinobacteria strains.</title>
        <authorList>
            <person name="Klenk H.-P."/>
        </authorList>
    </citation>
    <scope>NUCLEOTIDE SEQUENCE [LARGE SCALE GENOMIC DNA]</scope>
    <source>
        <strain evidence="5 6">DSM 19082</strain>
    </source>
</reference>